<protein>
    <submittedName>
        <fullName evidence="2">Uncharacterized protein</fullName>
    </submittedName>
</protein>
<dbReference type="Proteomes" id="UP001497522">
    <property type="component" value="Chromosome 2"/>
</dbReference>
<dbReference type="EMBL" id="OZ023703">
    <property type="protein sequence ID" value="CAK9870485.1"/>
    <property type="molecule type" value="Genomic_DNA"/>
</dbReference>
<evidence type="ECO:0000313" key="2">
    <source>
        <dbReference type="EMBL" id="CAK9870485.1"/>
    </source>
</evidence>
<accession>A0ABP1B5Q3</accession>
<sequence length="85" mass="9753">MFQEQTGSRTKPWRGSYGYDGCAGWECCDWIRWQHNTRQSIVDALDEGPPGRTPQRQSIVDALDERPSRRTPWSSETPVLENSAL</sequence>
<keyword evidence="3" id="KW-1185">Reference proteome</keyword>
<feature type="region of interest" description="Disordered" evidence="1">
    <location>
        <begin position="43"/>
        <end position="85"/>
    </location>
</feature>
<organism evidence="2 3">
    <name type="scientific">Sphagnum jensenii</name>
    <dbReference type="NCBI Taxonomy" id="128206"/>
    <lineage>
        <taxon>Eukaryota</taxon>
        <taxon>Viridiplantae</taxon>
        <taxon>Streptophyta</taxon>
        <taxon>Embryophyta</taxon>
        <taxon>Bryophyta</taxon>
        <taxon>Sphagnophytina</taxon>
        <taxon>Sphagnopsida</taxon>
        <taxon>Sphagnales</taxon>
        <taxon>Sphagnaceae</taxon>
        <taxon>Sphagnum</taxon>
    </lineage>
</organism>
<reference evidence="2 3" key="1">
    <citation type="submission" date="2024-03" db="EMBL/GenBank/DDBJ databases">
        <authorList>
            <consortium name="ELIXIR-Norway"/>
            <consortium name="Elixir Norway"/>
        </authorList>
    </citation>
    <scope>NUCLEOTIDE SEQUENCE [LARGE SCALE GENOMIC DNA]</scope>
</reference>
<gene>
    <name evidence="2" type="ORF">CSSPJE1EN2_LOCUS13153</name>
</gene>
<name>A0ABP1B5Q3_9BRYO</name>
<proteinExistence type="predicted"/>
<evidence type="ECO:0000256" key="1">
    <source>
        <dbReference type="SAM" id="MobiDB-lite"/>
    </source>
</evidence>
<evidence type="ECO:0000313" key="3">
    <source>
        <dbReference type="Proteomes" id="UP001497522"/>
    </source>
</evidence>